<evidence type="ECO:0000259" key="6">
    <source>
        <dbReference type="PROSITE" id="PS50001"/>
    </source>
</evidence>
<dbReference type="SMART" id="SM00252">
    <property type="entry name" value="SH2"/>
    <property type="match status" value="1"/>
</dbReference>
<feature type="domain" description="PH" evidence="7">
    <location>
        <begin position="254"/>
        <end position="363"/>
    </location>
</feature>
<dbReference type="Gene3D" id="3.30.505.10">
    <property type="entry name" value="SH2 domain"/>
    <property type="match status" value="1"/>
</dbReference>
<dbReference type="PRINTS" id="PR00401">
    <property type="entry name" value="SH2DOMAIN"/>
</dbReference>
<dbReference type="PANTHER" id="PTHR10872">
    <property type="entry name" value="SH2B ADAPTER PROTEIN"/>
    <property type="match status" value="1"/>
</dbReference>
<evidence type="ECO:0000313" key="8">
    <source>
        <dbReference type="Ensembl" id="ENSEBUP00000019821.1"/>
    </source>
</evidence>
<feature type="compositionally biased region" description="Low complexity" evidence="5">
    <location>
        <begin position="63"/>
        <end position="76"/>
    </location>
</feature>
<feature type="region of interest" description="Disordered" evidence="5">
    <location>
        <begin position="62"/>
        <end position="103"/>
    </location>
</feature>
<feature type="compositionally biased region" description="Low complexity" evidence="5">
    <location>
        <begin position="150"/>
        <end position="167"/>
    </location>
</feature>
<sequence>MNGSLAEEASAPWRQICERLAQQTAIEVAGQFHALSTDTATTPPVIAQAFTESFVRSFLAEVGPGSPSSSTKGASSDALPSRSSPQVGWLARGGSPKKCDNVDGISDDRYTATGQDFITSKQCNTVPETVPTLVAEHRDSRLLLQRPPSPLQISQQSSPRPSPSQLQATTVRDSVEAETGSGGNGTGSRLRFSVHLRHFWDGLRRLLRLAQRRSTLQAPSEQQSNIAVGEQRNGRLNWLRRNTQCNLGDSTTCPIRQRGQVCFANAEEVSSSGQVRWRNCLLVLMHSENGAHLDFHSRRKASKVKLSFPCSTVLEARQTNSLEMPDNDDTFVLKMTSGVEYIVKTVDQLQMNSWLAAIQECVSMGPDTSVQSSPRHDGHSTDMQSGASAESERTLLHRSPPTTPSEEPPHEFPPPAVPPRAPLAESQPEPTHFLPMAPLLFDNHSGESEGEDPLASFTWFHGTLSRGKAVQLVLTGGAEWHGLFLVRQSESRHGEYVLTFNCRGHAKHLRLSVGEDRRCRVQHLFFQSVLDMLEYFQREPIPLDASATSPSDSVRLSHYVKRVAGYLWYLPPWLLDIVQRQHQVNEDKGSLSACTFHASSSRSWTMAPVESTALTNSRWSSEGHLHRVEAVNLTLAESTDNPSRSLLLPTSGHRKSLALSRFCHLFRRHSFPSPRDGATHRALDNHYLVI</sequence>
<dbReference type="InterPro" id="IPR036860">
    <property type="entry name" value="SH2_dom_sf"/>
</dbReference>
<dbReference type="InterPro" id="IPR030523">
    <property type="entry name" value="SH2B"/>
</dbReference>
<evidence type="ECO:0000256" key="2">
    <source>
        <dbReference type="ARBA" id="ARBA00022553"/>
    </source>
</evidence>
<evidence type="ECO:0000256" key="1">
    <source>
        <dbReference type="ARBA" id="ARBA00010220"/>
    </source>
</evidence>
<dbReference type="Proteomes" id="UP000694388">
    <property type="component" value="Unplaced"/>
</dbReference>
<organism evidence="8 9">
    <name type="scientific">Eptatretus burgeri</name>
    <name type="common">Inshore hagfish</name>
    <dbReference type="NCBI Taxonomy" id="7764"/>
    <lineage>
        <taxon>Eukaryota</taxon>
        <taxon>Metazoa</taxon>
        <taxon>Chordata</taxon>
        <taxon>Craniata</taxon>
        <taxon>Vertebrata</taxon>
        <taxon>Cyclostomata</taxon>
        <taxon>Myxini</taxon>
        <taxon>Myxiniformes</taxon>
        <taxon>Myxinidae</taxon>
        <taxon>Eptatretinae</taxon>
        <taxon>Eptatretus</taxon>
    </lineage>
</organism>
<dbReference type="InterPro" id="IPR011993">
    <property type="entry name" value="PH-like_dom_sf"/>
</dbReference>
<dbReference type="SUPFAM" id="SSF55550">
    <property type="entry name" value="SH2 domain"/>
    <property type="match status" value="1"/>
</dbReference>
<dbReference type="AlphaFoldDB" id="A0A8C4QV62"/>
<dbReference type="PROSITE" id="PS50003">
    <property type="entry name" value="PH_DOMAIN"/>
    <property type="match status" value="1"/>
</dbReference>
<feature type="region of interest" description="Disordered" evidence="5">
    <location>
        <begin position="150"/>
        <end position="188"/>
    </location>
</feature>
<dbReference type="GeneTree" id="ENSGT00950000183191"/>
<keyword evidence="2" id="KW-0597">Phosphoprotein</keyword>
<dbReference type="GO" id="GO:0035556">
    <property type="term" value="P:intracellular signal transduction"/>
    <property type="evidence" value="ECO:0007669"/>
    <property type="project" value="TreeGrafter"/>
</dbReference>
<evidence type="ECO:0000313" key="9">
    <source>
        <dbReference type="Proteomes" id="UP000694388"/>
    </source>
</evidence>
<accession>A0A8C4QV62</accession>
<dbReference type="Gene3D" id="2.30.29.30">
    <property type="entry name" value="Pleckstrin-homology domain (PH domain)/Phosphotyrosine-binding domain (PTB)"/>
    <property type="match status" value="1"/>
</dbReference>
<comment type="similarity">
    <text evidence="1">Belongs to the SH2B adapter family.</text>
</comment>
<evidence type="ECO:0000259" key="7">
    <source>
        <dbReference type="PROSITE" id="PS50003"/>
    </source>
</evidence>
<dbReference type="Ensembl" id="ENSEBUT00000020353.1">
    <property type="protein sequence ID" value="ENSEBUP00000019777.1"/>
    <property type="gene ID" value="ENSEBUG00000012285.1"/>
</dbReference>
<reference evidence="8" key="1">
    <citation type="submission" date="2025-05" db="UniProtKB">
        <authorList>
            <consortium name="Ensembl"/>
        </authorList>
    </citation>
    <scope>IDENTIFICATION</scope>
</reference>
<evidence type="ECO:0008006" key="10">
    <source>
        <dbReference type="Google" id="ProtNLM"/>
    </source>
</evidence>
<proteinExistence type="inferred from homology"/>
<dbReference type="InterPro" id="IPR001849">
    <property type="entry name" value="PH_domain"/>
</dbReference>
<dbReference type="InterPro" id="IPR000980">
    <property type="entry name" value="SH2"/>
</dbReference>
<protein>
    <recommendedName>
        <fullName evidence="10">SH2B adapter protein 2</fullName>
    </recommendedName>
</protein>
<evidence type="ECO:0000256" key="3">
    <source>
        <dbReference type="ARBA" id="ARBA00022999"/>
    </source>
</evidence>
<dbReference type="Pfam" id="PF00017">
    <property type="entry name" value="SH2"/>
    <property type="match status" value="1"/>
</dbReference>
<feature type="domain" description="SH2" evidence="6">
    <location>
        <begin position="459"/>
        <end position="551"/>
    </location>
</feature>
<dbReference type="PANTHER" id="PTHR10872:SF2">
    <property type="entry name" value="LNK, ISOFORM D"/>
    <property type="match status" value="1"/>
</dbReference>
<evidence type="ECO:0000256" key="4">
    <source>
        <dbReference type="PROSITE-ProRule" id="PRU00191"/>
    </source>
</evidence>
<feature type="region of interest" description="Disordered" evidence="5">
    <location>
        <begin position="365"/>
        <end position="447"/>
    </location>
</feature>
<dbReference type="GO" id="GO:0005068">
    <property type="term" value="F:transmembrane receptor protein tyrosine kinase adaptor activity"/>
    <property type="evidence" value="ECO:0007669"/>
    <property type="project" value="TreeGrafter"/>
</dbReference>
<evidence type="ECO:0000256" key="5">
    <source>
        <dbReference type="SAM" id="MobiDB-lite"/>
    </source>
</evidence>
<dbReference type="PROSITE" id="PS50001">
    <property type="entry name" value="SH2"/>
    <property type="match status" value="1"/>
</dbReference>
<feature type="compositionally biased region" description="Pro residues" evidence="5">
    <location>
        <begin position="411"/>
        <end position="421"/>
    </location>
</feature>
<dbReference type="Ensembl" id="ENSEBUT00000020397.1">
    <property type="protein sequence ID" value="ENSEBUP00000019821.1"/>
    <property type="gene ID" value="ENSEBUG00000012285.1"/>
</dbReference>
<keyword evidence="9" id="KW-1185">Reference proteome</keyword>
<dbReference type="SUPFAM" id="SSF50729">
    <property type="entry name" value="PH domain-like"/>
    <property type="match status" value="1"/>
</dbReference>
<dbReference type="GO" id="GO:0005886">
    <property type="term" value="C:plasma membrane"/>
    <property type="evidence" value="ECO:0007669"/>
    <property type="project" value="TreeGrafter"/>
</dbReference>
<keyword evidence="3 4" id="KW-0727">SH2 domain</keyword>
<name>A0A8C4QV62_EPTBU</name>